<evidence type="ECO:0000313" key="3">
    <source>
        <dbReference type="EMBL" id="GAH73152.1"/>
    </source>
</evidence>
<feature type="non-terminal residue" evidence="3">
    <location>
        <position position="1"/>
    </location>
</feature>
<keyword evidence="1" id="KW-0520">NAD</keyword>
<sequence length="218" mass="25015">RDNVLATQHLLELCKEHKNLKKFIYSSSSSIYGDAESFPTKEDCTPKPISPYGVTKLAGEHLSVLYKRNYGVPIACLRYFTVFGPRQRPDMAFHRFIKAILEGNQIEVYGNGEQSRDFTYVSDVVNANILAMQKDTKEIIFNIGGGNYATINRIIHTLKELIKFNIKVEYKEKAKGDVRDTKADISRAKRELGFFPKHNLSFGLKQEIEWIKSIYNLK</sequence>
<dbReference type="InterPro" id="IPR036291">
    <property type="entry name" value="NAD(P)-bd_dom_sf"/>
</dbReference>
<evidence type="ECO:0000259" key="2">
    <source>
        <dbReference type="Pfam" id="PF01370"/>
    </source>
</evidence>
<dbReference type="InterPro" id="IPR001509">
    <property type="entry name" value="Epimerase_deHydtase"/>
</dbReference>
<proteinExistence type="predicted"/>
<dbReference type="Gene3D" id="3.40.50.720">
    <property type="entry name" value="NAD(P)-binding Rossmann-like Domain"/>
    <property type="match status" value="1"/>
</dbReference>
<feature type="domain" description="NAD-dependent epimerase/dehydratase" evidence="2">
    <location>
        <begin position="2"/>
        <end position="144"/>
    </location>
</feature>
<dbReference type="Pfam" id="PF01370">
    <property type="entry name" value="Epimerase"/>
    <property type="match status" value="1"/>
</dbReference>
<protein>
    <recommendedName>
        <fullName evidence="2">NAD-dependent epimerase/dehydratase domain-containing protein</fullName>
    </recommendedName>
</protein>
<dbReference type="PANTHER" id="PTHR43574">
    <property type="entry name" value="EPIMERASE-RELATED"/>
    <property type="match status" value="1"/>
</dbReference>
<dbReference type="PRINTS" id="PR01713">
    <property type="entry name" value="NUCEPIMERASE"/>
</dbReference>
<gene>
    <name evidence="3" type="ORF">S03H2_41834</name>
</gene>
<name>X1HUK7_9ZZZZ</name>
<dbReference type="AlphaFoldDB" id="X1HUK7"/>
<comment type="caution">
    <text evidence="3">The sequence shown here is derived from an EMBL/GenBank/DDBJ whole genome shotgun (WGS) entry which is preliminary data.</text>
</comment>
<organism evidence="3">
    <name type="scientific">marine sediment metagenome</name>
    <dbReference type="NCBI Taxonomy" id="412755"/>
    <lineage>
        <taxon>unclassified sequences</taxon>
        <taxon>metagenomes</taxon>
        <taxon>ecological metagenomes</taxon>
    </lineage>
</organism>
<dbReference type="SUPFAM" id="SSF51735">
    <property type="entry name" value="NAD(P)-binding Rossmann-fold domains"/>
    <property type="match status" value="1"/>
</dbReference>
<accession>X1HUK7</accession>
<reference evidence="3" key="1">
    <citation type="journal article" date="2014" name="Front. Microbiol.">
        <title>High frequency of phylogenetically diverse reductive dehalogenase-homologous genes in deep subseafloor sedimentary metagenomes.</title>
        <authorList>
            <person name="Kawai M."/>
            <person name="Futagami T."/>
            <person name="Toyoda A."/>
            <person name="Takaki Y."/>
            <person name="Nishi S."/>
            <person name="Hori S."/>
            <person name="Arai W."/>
            <person name="Tsubouchi T."/>
            <person name="Morono Y."/>
            <person name="Uchiyama I."/>
            <person name="Ito T."/>
            <person name="Fujiyama A."/>
            <person name="Inagaki F."/>
            <person name="Takami H."/>
        </authorList>
    </citation>
    <scope>NUCLEOTIDE SEQUENCE</scope>
    <source>
        <strain evidence="3">Expedition CK06-06</strain>
    </source>
</reference>
<evidence type="ECO:0000256" key="1">
    <source>
        <dbReference type="ARBA" id="ARBA00023027"/>
    </source>
</evidence>
<dbReference type="EMBL" id="BARU01026011">
    <property type="protein sequence ID" value="GAH73152.1"/>
    <property type="molecule type" value="Genomic_DNA"/>
</dbReference>